<dbReference type="InterPro" id="IPR051817">
    <property type="entry name" value="FDH_cytochrome_b556_subunit"/>
</dbReference>
<evidence type="ECO:0000256" key="2">
    <source>
        <dbReference type="ARBA" id="ARBA00008929"/>
    </source>
</evidence>
<dbReference type="EMBL" id="FTMD01000007">
    <property type="protein sequence ID" value="SIQ87835.1"/>
    <property type="molecule type" value="Genomic_DNA"/>
</dbReference>
<dbReference type="GO" id="GO:0005886">
    <property type="term" value="C:plasma membrane"/>
    <property type="evidence" value="ECO:0007669"/>
    <property type="project" value="UniProtKB-SubCell"/>
</dbReference>
<keyword evidence="3" id="KW-1003">Cell membrane</keyword>
<sequence length="389" mass="42376">MSAHVHAAPAPVGGRLLNAVSFVCGVLILAAFAILALRFWGGLGAVTNLNDGYPWGIWVVGDVVIGSAFACGGFSVAMLVYIFNKGEYHPLVRPALLASLFGYSLAGAGVIFDLGRYWNFWHILWPGYASPNSVMFEVAACISLYILVMWLEFSPTFFEKFGWTNAQRKVGRAMFFLVGLGTVLPMMHQSSLGSMLIVFGTQLHPLWQTMALPAIYLISAITIGYAVVLFESCVAAAGYRRSIELHLLTPLAKVMLGMLGLYLALRFGDLIVRGAIATAFEPTLQAFMFWLESIAFVLPLWILGTPAKRANPANLFVGGAVLMIAGILLRVNSYLVGYQTGDGWSYFPSIPEMLVTFGMFAIEVLAYIVITRRFPVLPREDHAPAGQAA</sequence>
<dbReference type="NCBIfam" id="NF008133">
    <property type="entry name" value="PRK10881.1"/>
    <property type="match status" value="1"/>
</dbReference>
<feature type="transmembrane region" description="Helical" evidence="7">
    <location>
        <begin position="245"/>
        <end position="264"/>
    </location>
</feature>
<dbReference type="PANTHER" id="PTHR30074">
    <property type="entry name" value="FORMATE DEHYDROGENASE, NITRATE-INDUCIBLE, CYTOCHROME B556 FDN SUBUNIT"/>
    <property type="match status" value="1"/>
</dbReference>
<dbReference type="PANTHER" id="PTHR30074:SF4">
    <property type="entry name" value="NI_FE-HYDROGENASE 2 B-TYPE CYTOCHROME SUBUNIT-RELATED"/>
    <property type="match status" value="1"/>
</dbReference>
<evidence type="ECO:0000256" key="6">
    <source>
        <dbReference type="ARBA" id="ARBA00023136"/>
    </source>
</evidence>
<feature type="transmembrane region" description="Helical" evidence="7">
    <location>
        <begin position="174"/>
        <end position="199"/>
    </location>
</feature>
<dbReference type="GO" id="GO:0009061">
    <property type="term" value="P:anaerobic respiration"/>
    <property type="evidence" value="ECO:0007669"/>
    <property type="project" value="TreeGrafter"/>
</dbReference>
<keyword evidence="5 7" id="KW-1133">Transmembrane helix</keyword>
<dbReference type="Proteomes" id="UP000186819">
    <property type="component" value="Unassembled WGS sequence"/>
</dbReference>
<dbReference type="OrthoDB" id="104998at2"/>
<keyword evidence="9" id="KW-1185">Reference proteome</keyword>
<evidence type="ECO:0000313" key="9">
    <source>
        <dbReference type="Proteomes" id="UP000186819"/>
    </source>
</evidence>
<organism evidence="8 9">
    <name type="scientific">Aromatoleum tolulyticum</name>
    <dbReference type="NCBI Taxonomy" id="34027"/>
    <lineage>
        <taxon>Bacteria</taxon>
        <taxon>Pseudomonadati</taxon>
        <taxon>Pseudomonadota</taxon>
        <taxon>Betaproteobacteria</taxon>
        <taxon>Rhodocyclales</taxon>
        <taxon>Rhodocyclaceae</taxon>
        <taxon>Aromatoleum</taxon>
    </lineage>
</organism>
<dbReference type="STRING" id="34027.SAMN05421829_107205"/>
<evidence type="ECO:0000256" key="1">
    <source>
        <dbReference type="ARBA" id="ARBA00004651"/>
    </source>
</evidence>
<feature type="transmembrane region" description="Helical" evidence="7">
    <location>
        <begin position="95"/>
        <end position="114"/>
    </location>
</feature>
<feature type="transmembrane region" description="Helical" evidence="7">
    <location>
        <begin position="284"/>
        <end position="303"/>
    </location>
</feature>
<name>A0A1N6WD10_9RHOO</name>
<reference evidence="9" key="1">
    <citation type="submission" date="2017-01" db="EMBL/GenBank/DDBJ databases">
        <authorList>
            <person name="Varghese N."/>
            <person name="Submissions S."/>
        </authorList>
    </citation>
    <scope>NUCLEOTIDE SEQUENCE [LARGE SCALE GENOMIC DNA]</scope>
    <source>
        <strain evidence="9">ATCC 51758</strain>
    </source>
</reference>
<evidence type="ECO:0000313" key="8">
    <source>
        <dbReference type="EMBL" id="SIQ87835.1"/>
    </source>
</evidence>
<feature type="transmembrane region" description="Helical" evidence="7">
    <location>
        <begin position="57"/>
        <end position="83"/>
    </location>
</feature>
<dbReference type="InterPro" id="IPR005614">
    <property type="entry name" value="NrfD-like"/>
</dbReference>
<dbReference type="RefSeq" id="WP_076602484.1">
    <property type="nucleotide sequence ID" value="NZ_FTMD01000007.1"/>
</dbReference>
<keyword evidence="6 7" id="KW-0472">Membrane</keyword>
<keyword evidence="4 7" id="KW-0812">Transmembrane</keyword>
<accession>A0A1N6WD10</accession>
<gene>
    <name evidence="8" type="ORF">SAMN05421829_107205</name>
</gene>
<protein>
    <submittedName>
        <fullName evidence="8">Ni/Fe-hydrogenase 2 integral membrane subunit HybB</fullName>
    </submittedName>
</protein>
<dbReference type="Gene3D" id="1.20.1630.10">
    <property type="entry name" value="Formate dehydrogenase/DMSO reductase domain"/>
    <property type="match status" value="1"/>
</dbReference>
<feature type="transmembrane region" description="Helical" evidence="7">
    <location>
        <begin position="353"/>
        <end position="370"/>
    </location>
</feature>
<feature type="transmembrane region" description="Helical" evidence="7">
    <location>
        <begin position="134"/>
        <end position="153"/>
    </location>
</feature>
<evidence type="ECO:0000256" key="5">
    <source>
        <dbReference type="ARBA" id="ARBA00022989"/>
    </source>
</evidence>
<proteinExistence type="inferred from homology"/>
<comment type="similarity">
    <text evidence="2">Belongs to the NrfD family.</text>
</comment>
<evidence type="ECO:0000256" key="7">
    <source>
        <dbReference type="SAM" id="Phobius"/>
    </source>
</evidence>
<evidence type="ECO:0000256" key="4">
    <source>
        <dbReference type="ARBA" id="ARBA00022692"/>
    </source>
</evidence>
<dbReference type="Pfam" id="PF03916">
    <property type="entry name" value="NrfD"/>
    <property type="match status" value="1"/>
</dbReference>
<feature type="transmembrane region" description="Helical" evidence="7">
    <location>
        <begin position="16"/>
        <end position="37"/>
    </location>
</feature>
<feature type="transmembrane region" description="Helical" evidence="7">
    <location>
        <begin position="211"/>
        <end position="233"/>
    </location>
</feature>
<dbReference type="AlphaFoldDB" id="A0A1N6WD10"/>
<evidence type="ECO:0000256" key="3">
    <source>
        <dbReference type="ARBA" id="ARBA00022475"/>
    </source>
</evidence>
<comment type="subcellular location">
    <subcellularLocation>
        <location evidence="1">Cell membrane</location>
        <topology evidence="1">Multi-pass membrane protein</topology>
    </subcellularLocation>
</comment>
<feature type="transmembrane region" description="Helical" evidence="7">
    <location>
        <begin position="315"/>
        <end position="333"/>
    </location>
</feature>